<name>H3AEI2_LATCH</name>
<dbReference type="EMBL" id="AFYH01192602">
    <property type="status" value="NOT_ANNOTATED_CDS"/>
    <property type="molecule type" value="Genomic_DNA"/>
</dbReference>
<organism evidence="24 25">
    <name type="scientific">Latimeria chalumnae</name>
    <name type="common">Coelacanth</name>
    <dbReference type="NCBI Taxonomy" id="7897"/>
    <lineage>
        <taxon>Eukaryota</taxon>
        <taxon>Metazoa</taxon>
        <taxon>Chordata</taxon>
        <taxon>Craniata</taxon>
        <taxon>Vertebrata</taxon>
        <taxon>Euteleostomi</taxon>
        <taxon>Coelacanthiformes</taxon>
        <taxon>Coelacanthidae</taxon>
        <taxon>Latimeria</taxon>
    </lineage>
</organism>
<comment type="pathway">
    <text evidence="2">Lipid metabolism; fatty acid beta-oxidation.</text>
</comment>
<dbReference type="FunFam" id="3.30.559.70:FF:000001">
    <property type="entry name" value="Carnitine O-palmitoyltransferase 1, liver isoform"/>
    <property type="match status" value="1"/>
</dbReference>
<evidence type="ECO:0000256" key="18">
    <source>
        <dbReference type="ARBA" id="ARBA00043926"/>
    </source>
</evidence>
<evidence type="ECO:0000256" key="5">
    <source>
        <dbReference type="ARBA" id="ARBA00022448"/>
    </source>
</evidence>
<dbReference type="Gene3D" id="3.30.559.70">
    <property type="entry name" value="Choline/Carnitine o-acyltransferase, domain 2"/>
    <property type="match status" value="1"/>
</dbReference>
<dbReference type="FunFam" id="3.30.559.10:FF:000042">
    <property type="entry name" value="Carnitine Palmitoyl Transferase"/>
    <property type="match status" value="1"/>
</dbReference>
<evidence type="ECO:0000256" key="12">
    <source>
        <dbReference type="ARBA" id="ARBA00023128"/>
    </source>
</evidence>
<comment type="catalytic activity">
    <reaction evidence="19">
        <text>(R)-carnitine + hexadecanoyl-CoA = O-hexadecanoyl-(R)-carnitine + CoA</text>
        <dbReference type="Rhea" id="RHEA:12661"/>
        <dbReference type="ChEBI" id="CHEBI:16347"/>
        <dbReference type="ChEBI" id="CHEBI:17490"/>
        <dbReference type="ChEBI" id="CHEBI:57287"/>
        <dbReference type="ChEBI" id="CHEBI:57379"/>
        <dbReference type="EC" id="2.3.1.21"/>
    </reaction>
    <physiologicalReaction direction="left-to-right" evidence="19">
        <dbReference type="Rhea" id="RHEA:12662"/>
    </physiologicalReaction>
</comment>
<keyword evidence="8" id="KW-1000">Mitochondrion outer membrane</keyword>
<dbReference type="Proteomes" id="UP000008672">
    <property type="component" value="Unassembled WGS sequence"/>
</dbReference>
<dbReference type="InParanoid" id="H3AEI2"/>
<dbReference type="OMA" id="PERCGPY"/>
<reference evidence="25" key="1">
    <citation type="submission" date="2011-08" db="EMBL/GenBank/DDBJ databases">
        <title>The draft genome of Latimeria chalumnae.</title>
        <authorList>
            <person name="Di Palma F."/>
            <person name="Alfoldi J."/>
            <person name="Johnson J."/>
            <person name="Berlin A."/>
            <person name="Gnerre S."/>
            <person name="Jaffe D."/>
            <person name="MacCallum I."/>
            <person name="Young S."/>
            <person name="Walker B.J."/>
            <person name="Lander E."/>
            <person name="Lindblad-Toh K."/>
        </authorList>
    </citation>
    <scope>NUCLEOTIDE SEQUENCE [LARGE SCALE GENOMIC DNA]</scope>
    <source>
        <strain evidence="25">Wild caught</strain>
    </source>
</reference>
<keyword evidence="11" id="KW-0443">Lipid metabolism</keyword>
<dbReference type="EMBL" id="AFYH01192605">
    <property type="status" value="NOT_ANNOTATED_CDS"/>
    <property type="molecule type" value="Genomic_DNA"/>
</dbReference>
<keyword evidence="6 21" id="KW-0808">Transferase</keyword>
<proteinExistence type="inferred from homology"/>
<dbReference type="Ensembl" id="ENSLACT00000008119.1">
    <property type="protein sequence ID" value="ENSLACP00000008053.1"/>
    <property type="gene ID" value="ENSLACG00000007127.1"/>
</dbReference>
<evidence type="ECO:0000256" key="9">
    <source>
        <dbReference type="ARBA" id="ARBA00022832"/>
    </source>
</evidence>
<dbReference type="GO" id="GO:0015909">
    <property type="term" value="P:long-chain fatty acid transport"/>
    <property type="evidence" value="ECO:0007669"/>
    <property type="project" value="TreeGrafter"/>
</dbReference>
<reference evidence="24" key="2">
    <citation type="submission" date="2025-08" db="UniProtKB">
        <authorList>
            <consortium name="Ensembl"/>
        </authorList>
    </citation>
    <scope>IDENTIFICATION</scope>
</reference>
<evidence type="ECO:0000256" key="20">
    <source>
        <dbReference type="PIRSR" id="PIRSR600542-1"/>
    </source>
</evidence>
<evidence type="ECO:0000256" key="4">
    <source>
        <dbReference type="ARBA" id="ARBA00013243"/>
    </source>
</evidence>
<evidence type="ECO:0000256" key="7">
    <source>
        <dbReference type="ARBA" id="ARBA00022692"/>
    </source>
</evidence>
<evidence type="ECO:0000313" key="25">
    <source>
        <dbReference type="Proteomes" id="UP000008672"/>
    </source>
</evidence>
<dbReference type="PROSITE" id="PS00439">
    <property type="entry name" value="ACYLTRANSF_C_1"/>
    <property type="match status" value="1"/>
</dbReference>
<dbReference type="InterPro" id="IPR039551">
    <property type="entry name" value="Cho/carn_acyl_trans"/>
</dbReference>
<keyword evidence="10 22" id="KW-1133">Transmembrane helix</keyword>
<dbReference type="STRING" id="7897.ENSLACP00000008053"/>
<evidence type="ECO:0000256" key="14">
    <source>
        <dbReference type="ARBA" id="ARBA00023315"/>
    </source>
</evidence>
<keyword evidence="12" id="KW-0496">Mitochondrion</keyword>
<dbReference type="GO" id="GO:0097009">
    <property type="term" value="P:energy homeostasis"/>
    <property type="evidence" value="ECO:0007669"/>
    <property type="project" value="Ensembl"/>
</dbReference>
<keyword evidence="5" id="KW-0813">Transport</keyword>
<dbReference type="HOGENOM" id="CLU_013513_2_1_1"/>
<evidence type="ECO:0000256" key="21">
    <source>
        <dbReference type="RuleBase" id="RU003801"/>
    </source>
</evidence>
<dbReference type="Pfam" id="PF00755">
    <property type="entry name" value="Carn_acyltransf"/>
    <property type="match status" value="1"/>
</dbReference>
<dbReference type="PANTHER" id="PTHR22589">
    <property type="entry name" value="CARNITINE O-ACYLTRANSFERASE"/>
    <property type="match status" value="1"/>
</dbReference>
<keyword evidence="13 22" id="KW-0472">Membrane</keyword>
<evidence type="ECO:0000256" key="10">
    <source>
        <dbReference type="ARBA" id="ARBA00022989"/>
    </source>
</evidence>
<evidence type="ECO:0000256" key="3">
    <source>
        <dbReference type="ARBA" id="ARBA00005232"/>
    </source>
</evidence>
<dbReference type="AlphaFoldDB" id="H3AEI2"/>
<evidence type="ECO:0000256" key="8">
    <source>
        <dbReference type="ARBA" id="ARBA00022787"/>
    </source>
</evidence>
<dbReference type="SUPFAM" id="SSF52777">
    <property type="entry name" value="CoA-dependent acyltransferases"/>
    <property type="match status" value="2"/>
</dbReference>
<gene>
    <name evidence="24" type="primary">CPT1B</name>
</gene>
<evidence type="ECO:0000256" key="2">
    <source>
        <dbReference type="ARBA" id="ARBA00005005"/>
    </source>
</evidence>
<dbReference type="InterPro" id="IPR000542">
    <property type="entry name" value="Carn_acyl_trans"/>
</dbReference>
<dbReference type="Gene3D" id="3.30.559.10">
    <property type="entry name" value="Chloramphenicol acetyltransferase-like domain"/>
    <property type="match status" value="1"/>
</dbReference>
<sequence>LMNWLHVFVQNSLLTGVYPASPSSWLVVVVATIGTRYVKMDPSLGIIDYIRSAIPRSCMSFRSRTLLSATLFATGVWVTGILAVRYSLRALLCYHGWMFEPHGSTRIRTRIWATLVKIFSGRHPMLYSFQTCLPHLPVPSVEDTLHRYLESVRPLLNDLQYKRMEALTIQFKHQTAPRLQKYLLLKSWWATNYVSDWWEEYVYLRSRTPIMVNSNYYAMDLLYIIPSSVQAARAGNTVHAMLLYRRKLDREEIKPMMALKLVPMCSNQVERMFNTTRIPGLETGTVKQSALVYIYNKAVFVDCMLYSLSLVKLDILQKQKRIKIITSYIKYERKGSVRISLSCRIPWAKARSEFFSHGKNKISLTAIERAAFFMTLDDEEQAYDKENPTTLDSYAKSLLHGKCFDRWFDKSFTFIVFKNGKLGINTEHSWADAPVIGHLWEFVLATDCFELSYTESGHCKGEMNKKLPPPQRLQWDLPEECKEMIQQSYKVAKALADDVNFCCFPFMSFGKGMIKRFKTSPDAFIQIALQLAHFRDKGAFCLTYESSMTRLFRDGRTETVRSCTNETCAFVQAMLDTHKTDKERLSLFRKASEKHQYLYRLAMTGAGIDRHLFCLYVVSKFLGVHSPFLNQVLAEPWALSTSQTPQQQTSLFNLSKYPDYVSSGGGFGPVAEDGYGVSYIIVGEDLITFHISSKYSSPETDSHRFAKNIQQAMMDLKTLQESSRVKPKN</sequence>
<dbReference type="GO" id="GO:0009617">
    <property type="term" value="P:response to bacterium"/>
    <property type="evidence" value="ECO:0007669"/>
    <property type="project" value="Ensembl"/>
</dbReference>
<dbReference type="GO" id="GO:0009437">
    <property type="term" value="P:carnitine metabolic process"/>
    <property type="evidence" value="ECO:0007669"/>
    <property type="project" value="TreeGrafter"/>
</dbReference>
<keyword evidence="9" id="KW-0276">Fatty acid metabolism</keyword>
<evidence type="ECO:0000256" key="6">
    <source>
        <dbReference type="ARBA" id="ARBA00022679"/>
    </source>
</evidence>
<dbReference type="Bgee" id="ENSLACG00000007127">
    <property type="expression patterns" value="Expressed in chordate pharynx and 5 other cell types or tissues"/>
</dbReference>
<dbReference type="PROSITE" id="PS00440">
    <property type="entry name" value="ACYLTRANSF_C_2"/>
    <property type="match status" value="1"/>
</dbReference>
<dbReference type="EC" id="2.3.1.21" evidence="4"/>
<feature type="transmembrane region" description="Helical" evidence="22">
    <location>
        <begin position="20"/>
        <end position="38"/>
    </location>
</feature>
<dbReference type="GO" id="GO:0061959">
    <property type="term" value="P:response to (R)-carnitine"/>
    <property type="evidence" value="ECO:0007669"/>
    <property type="project" value="Ensembl"/>
</dbReference>
<evidence type="ECO:0000256" key="17">
    <source>
        <dbReference type="ARBA" id="ARBA00042959"/>
    </source>
</evidence>
<evidence type="ECO:0000256" key="22">
    <source>
        <dbReference type="SAM" id="Phobius"/>
    </source>
</evidence>
<feature type="active site" description="Proton acceptor" evidence="20">
    <location>
        <position position="428"/>
    </location>
</feature>
<dbReference type="PANTHER" id="PTHR22589:SF69">
    <property type="entry name" value="CARNITINE O-PALMITOYLTRANSFERASE 1, MUSCLE ISOFORM"/>
    <property type="match status" value="1"/>
</dbReference>
<evidence type="ECO:0000256" key="19">
    <source>
        <dbReference type="ARBA" id="ARBA00048480"/>
    </source>
</evidence>
<evidence type="ECO:0000256" key="16">
    <source>
        <dbReference type="ARBA" id="ARBA00041685"/>
    </source>
</evidence>
<dbReference type="eggNOG" id="KOG3716">
    <property type="taxonomic scope" value="Eukaryota"/>
</dbReference>
<dbReference type="GO" id="GO:0004095">
    <property type="term" value="F:carnitine O-palmitoyltransferase activity"/>
    <property type="evidence" value="ECO:0007669"/>
    <property type="project" value="UniProtKB-EC"/>
</dbReference>
<keyword evidence="14 21" id="KW-0012">Acyltransferase</keyword>
<keyword evidence="25" id="KW-1185">Reference proteome</keyword>
<comment type="similarity">
    <text evidence="3 21">Belongs to the carnitine/choline acetyltransferase family.</text>
</comment>
<evidence type="ECO:0000256" key="1">
    <source>
        <dbReference type="ARBA" id="ARBA00004374"/>
    </source>
</evidence>
<keyword evidence="7 22" id="KW-0812">Transmembrane</keyword>
<dbReference type="EMBL" id="AFYH01192603">
    <property type="status" value="NOT_ANNOTATED_CDS"/>
    <property type="molecule type" value="Genomic_DNA"/>
</dbReference>
<evidence type="ECO:0000256" key="15">
    <source>
        <dbReference type="ARBA" id="ARBA00040569"/>
    </source>
</evidence>
<protein>
    <recommendedName>
        <fullName evidence="15">Carnitine O-palmitoyltransferase 1, muscle isoform</fullName>
        <ecNumber evidence="4">2.3.1.21</ecNumber>
    </recommendedName>
    <alternativeName>
        <fullName evidence="16">Carnitine O-palmitoyltransferase I, muscle isoform</fullName>
    </alternativeName>
    <alternativeName>
        <fullName evidence="17">Carnitine palmitoyltransferase 1B</fullName>
    </alternativeName>
</protein>
<evidence type="ECO:0000256" key="11">
    <source>
        <dbReference type="ARBA" id="ARBA00023098"/>
    </source>
</evidence>
<evidence type="ECO:0000313" key="24">
    <source>
        <dbReference type="Ensembl" id="ENSLACP00000008053.1"/>
    </source>
</evidence>
<feature type="domain" description="Choline/carnitine acyltransferase" evidence="23">
    <location>
        <begin position="136"/>
        <end position="711"/>
    </location>
</feature>
<dbReference type="GeneTree" id="ENSGT01150000286917"/>
<evidence type="ECO:0000256" key="13">
    <source>
        <dbReference type="ARBA" id="ARBA00023136"/>
    </source>
</evidence>
<feature type="transmembrane region" description="Helical" evidence="22">
    <location>
        <begin position="66"/>
        <end position="88"/>
    </location>
</feature>
<evidence type="ECO:0000259" key="23">
    <source>
        <dbReference type="Pfam" id="PF00755"/>
    </source>
</evidence>
<dbReference type="InterPro" id="IPR042231">
    <property type="entry name" value="Cho/carn_acyl_trans_2"/>
</dbReference>
<dbReference type="GO" id="GO:0005741">
    <property type="term" value="C:mitochondrial outer membrane"/>
    <property type="evidence" value="ECO:0007669"/>
    <property type="project" value="UniProtKB-SubCell"/>
</dbReference>
<comment type="function">
    <text evidence="18">Catalyzes the transfer of the acyl group of long-chain fatty acid-CoA conjugates onto carnitine, an essential step for the mitochondrial uptake of long-chain fatty acids and their subsequent beta-oxidation in the mitochondrion.</text>
</comment>
<comment type="subcellular location">
    <subcellularLocation>
        <location evidence="1">Mitochondrion outer membrane</location>
        <topology evidence="1">Multi-pass membrane protein</topology>
    </subcellularLocation>
</comment>
<dbReference type="GO" id="GO:0006631">
    <property type="term" value="P:fatty acid metabolic process"/>
    <property type="evidence" value="ECO:0007669"/>
    <property type="project" value="UniProtKB-KW"/>
</dbReference>
<accession>H3AEI2</accession>
<dbReference type="EMBL" id="AFYH01192604">
    <property type="status" value="NOT_ANNOTATED_CDS"/>
    <property type="molecule type" value="Genomic_DNA"/>
</dbReference>
<reference evidence="24" key="3">
    <citation type="submission" date="2025-09" db="UniProtKB">
        <authorList>
            <consortium name="Ensembl"/>
        </authorList>
    </citation>
    <scope>IDENTIFICATION</scope>
</reference>
<dbReference type="InterPro" id="IPR023213">
    <property type="entry name" value="CAT-like_dom_sf"/>
</dbReference>